<dbReference type="GO" id="GO:0003677">
    <property type="term" value="F:DNA binding"/>
    <property type="evidence" value="ECO:0007669"/>
    <property type="project" value="UniProtKB-KW"/>
</dbReference>
<evidence type="ECO:0000313" key="7">
    <source>
        <dbReference type="Proteomes" id="UP000587527"/>
    </source>
</evidence>
<dbReference type="Gene3D" id="3.30.70.270">
    <property type="match status" value="1"/>
</dbReference>
<dbReference type="PROSITE" id="PS50887">
    <property type="entry name" value="GGDEF"/>
    <property type="match status" value="1"/>
</dbReference>
<dbReference type="Pfam" id="PF13377">
    <property type="entry name" value="Peripla_BP_3"/>
    <property type="match status" value="1"/>
</dbReference>
<dbReference type="Proteomes" id="UP000587527">
    <property type="component" value="Unassembled WGS sequence"/>
</dbReference>
<dbReference type="CDD" id="cd01948">
    <property type="entry name" value="EAL"/>
    <property type="match status" value="1"/>
</dbReference>
<dbReference type="NCBIfam" id="TIGR00254">
    <property type="entry name" value="GGDEF"/>
    <property type="match status" value="1"/>
</dbReference>
<dbReference type="AlphaFoldDB" id="A0A841BL64"/>
<dbReference type="InterPro" id="IPR052155">
    <property type="entry name" value="Biofilm_reg_signaling"/>
</dbReference>
<dbReference type="InterPro" id="IPR001633">
    <property type="entry name" value="EAL_dom"/>
</dbReference>
<proteinExistence type="predicted"/>
<evidence type="ECO:0000256" key="1">
    <source>
        <dbReference type="ARBA" id="ARBA00023015"/>
    </source>
</evidence>
<dbReference type="CDD" id="cd01949">
    <property type="entry name" value="GGDEF"/>
    <property type="match status" value="1"/>
</dbReference>
<keyword evidence="7" id="KW-1185">Reference proteome</keyword>
<dbReference type="CDD" id="cd06267">
    <property type="entry name" value="PBP1_LacI_sugar_binding-like"/>
    <property type="match status" value="1"/>
</dbReference>
<keyword evidence="1" id="KW-0805">Transcription regulation</keyword>
<dbReference type="EMBL" id="JACHMN010000002">
    <property type="protein sequence ID" value="MBB5868375.1"/>
    <property type="molecule type" value="Genomic_DNA"/>
</dbReference>
<organism evidence="6 7">
    <name type="scientific">Allocatelliglobosispora scoriae</name>
    <dbReference type="NCBI Taxonomy" id="643052"/>
    <lineage>
        <taxon>Bacteria</taxon>
        <taxon>Bacillati</taxon>
        <taxon>Actinomycetota</taxon>
        <taxon>Actinomycetes</taxon>
        <taxon>Micromonosporales</taxon>
        <taxon>Micromonosporaceae</taxon>
        <taxon>Allocatelliglobosispora</taxon>
    </lineage>
</organism>
<dbReference type="InterPro" id="IPR028082">
    <property type="entry name" value="Peripla_BP_I"/>
</dbReference>
<keyword evidence="3" id="KW-0804">Transcription</keyword>
<dbReference type="InterPro" id="IPR000160">
    <property type="entry name" value="GGDEF_dom"/>
</dbReference>
<dbReference type="SUPFAM" id="SSF141868">
    <property type="entry name" value="EAL domain-like"/>
    <property type="match status" value="1"/>
</dbReference>
<dbReference type="RefSeq" id="WP_184834262.1">
    <property type="nucleotide sequence ID" value="NZ_JACHMN010000002.1"/>
</dbReference>
<gene>
    <name evidence="6" type="ORF">F4553_001754</name>
</gene>
<evidence type="ECO:0000256" key="2">
    <source>
        <dbReference type="ARBA" id="ARBA00023125"/>
    </source>
</evidence>
<reference evidence="6 7" key="1">
    <citation type="submission" date="2020-08" db="EMBL/GenBank/DDBJ databases">
        <title>Sequencing the genomes of 1000 actinobacteria strains.</title>
        <authorList>
            <person name="Klenk H.-P."/>
        </authorList>
    </citation>
    <scope>NUCLEOTIDE SEQUENCE [LARGE SCALE GENOMIC DNA]</scope>
    <source>
        <strain evidence="6 7">DSM 45362</strain>
    </source>
</reference>
<feature type="domain" description="EAL" evidence="4">
    <location>
        <begin position="737"/>
        <end position="992"/>
    </location>
</feature>
<dbReference type="SUPFAM" id="SSF55073">
    <property type="entry name" value="Nucleotide cyclase"/>
    <property type="match status" value="1"/>
</dbReference>
<evidence type="ECO:0000313" key="6">
    <source>
        <dbReference type="EMBL" id="MBB5868375.1"/>
    </source>
</evidence>
<dbReference type="InterPro" id="IPR043128">
    <property type="entry name" value="Rev_trsase/Diguanyl_cyclase"/>
</dbReference>
<evidence type="ECO:0000259" key="5">
    <source>
        <dbReference type="PROSITE" id="PS50887"/>
    </source>
</evidence>
<keyword evidence="2" id="KW-0238">DNA-binding</keyword>
<dbReference type="SUPFAM" id="SSF53822">
    <property type="entry name" value="Periplasmic binding protein-like I"/>
    <property type="match status" value="1"/>
</dbReference>
<protein>
    <submittedName>
        <fullName evidence="6">Diguanylate cyclase (GGDEF)-like protein</fullName>
    </submittedName>
</protein>
<dbReference type="PANTHER" id="PTHR44757">
    <property type="entry name" value="DIGUANYLATE CYCLASE DGCP"/>
    <property type="match status" value="1"/>
</dbReference>
<dbReference type="InterPro" id="IPR046335">
    <property type="entry name" value="LacI/GalR-like_sensor"/>
</dbReference>
<dbReference type="Pfam" id="PF00563">
    <property type="entry name" value="EAL"/>
    <property type="match status" value="1"/>
</dbReference>
<evidence type="ECO:0000259" key="4">
    <source>
        <dbReference type="PROSITE" id="PS50883"/>
    </source>
</evidence>
<evidence type="ECO:0000256" key="3">
    <source>
        <dbReference type="ARBA" id="ARBA00023163"/>
    </source>
</evidence>
<dbReference type="PANTHER" id="PTHR44757:SF2">
    <property type="entry name" value="BIOFILM ARCHITECTURE MAINTENANCE PROTEIN MBAA"/>
    <property type="match status" value="1"/>
</dbReference>
<dbReference type="InterPro" id="IPR035919">
    <property type="entry name" value="EAL_sf"/>
</dbReference>
<dbReference type="SMART" id="SM00052">
    <property type="entry name" value="EAL"/>
    <property type="match status" value="1"/>
</dbReference>
<feature type="domain" description="GGDEF" evidence="5">
    <location>
        <begin position="595"/>
        <end position="728"/>
    </location>
</feature>
<dbReference type="Pfam" id="PF00990">
    <property type="entry name" value="GGDEF"/>
    <property type="match status" value="1"/>
</dbReference>
<comment type="caution">
    <text evidence="6">The sequence shown here is derived from an EMBL/GenBank/DDBJ whole genome shotgun (WGS) entry which is preliminary data.</text>
</comment>
<dbReference type="Gene3D" id="3.20.20.450">
    <property type="entry name" value="EAL domain"/>
    <property type="match status" value="1"/>
</dbReference>
<dbReference type="Gene3D" id="3.40.50.2300">
    <property type="match status" value="2"/>
</dbReference>
<dbReference type="SMART" id="SM00267">
    <property type="entry name" value="GGDEF"/>
    <property type="match status" value="1"/>
</dbReference>
<dbReference type="InterPro" id="IPR029787">
    <property type="entry name" value="Nucleotide_cyclase"/>
</dbReference>
<dbReference type="PROSITE" id="PS50883">
    <property type="entry name" value="EAL"/>
    <property type="match status" value="1"/>
</dbReference>
<sequence>MSREVTLGVLSPFLGGWYYGGVIAGIAQSAPQAGANVIAIQTCDAGSDQEEVLEPPELRHPLAWDHAAGFIVILRAATPAYLKSIQQAGKPVVVISHDFDDLDCPVVLPDNVTGVRKVVAHLIGHGHRRIAFVGFLGANDIVERFDAYSETLRAHGIEPDPGLVFAADDNLQTGGVAAAYRMLTVGITATAAFVATDSNAIGLMGVLSAAGVRVPEDLAVAGFDDQRVAAYARPRLTTVRQPVEMLGRVAVAELMKRIRSETTETGHHYVPTAMVLRESCGCAPGSAARPADLAELIRRLRADVSPVAGEVASERVVRDVEVIAAAATTGIGDGQAELCAAVDRLARATGRPEILMDMASTIWDHGRAADADADGLRRSGAVVESVMLTLMQIHGRAQFDDSDFLLDTLRRHYDVSTHLLRSHREDPRRLDWLERTPARAGSLGLWSTDARSAGGDAVLDIVGGFVRERSPDTVLPTALGVGSFPPAHLLEIAGQRPDGVVFVVPVKVDNSDWGLLAIVETAEPQVATGREPVNHWAALLSATLDYEKVLRDLRRRKDQLRTAALYDNLTGLPNRTLFLDRLRRAIARARRRASDQFAVLFLDLDGFKVVNDSLGHAVGDRLLVQVAGRIADNLRDSDTAARFGGDEFIILLDGVESLQTAVDVADRLQIALVPPFHLEDQAVVVSASIGITLSTGGTADAEGLLRDADIAMYSAKSQLKGSYAVFDTAMRTRAVQRLQIETELRHAIEHGGIEVHYQPIVHLATGRVHAFEALARWRHPDRGLIAPNDFLPIAEETGLIVALGRQIIAESCRQLAQWRRTTGRADLRITVNVSHRQLWTGALIEDIDACLRESGLDGGSLALELTESVVMRNVVQARTMLEEVHRLGCSVYIDDFGTGYSSLEALHRLPIDALKIDRSFVSRLGVDLKSSELVHSIVLMGQKLGLELIAEGVESESQRGHLLRFDCQFGQGYLFAKPLPAPEAAALLGAVR</sequence>
<name>A0A841BL64_9ACTN</name>
<accession>A0A841BL64</accession>